<dbReference type="RefSeq" id="WP_263543764.1">
    <property type="nucleotide sequence ID" value="NZ_JAOVZO020000001.1"/>
</dbReference>
<evidence type="ECO:0000313" key="4">
    <source>
        <dbReference type="Proteomes" id="UP001139971"/>
    </source>
</evidence>
<accession>A0A9X3YHB5</accession>
<reference evidence="3" key="1">
    <citation type="submission" date="2023-02" db="EMBL/GenBank/DDBJ databases">
        <title>Tahibacter soli sp. nov. isolated from soil.</title>
        <authorList>
            <person name="Baek J.H."/>
            <person name="Lee J.K."/>
            <person name="Choi D.G."/>
            <person name="Jeon C.O."/>
        </authorList>
    </citation>
    <scope>NUCLEOTIDE SEQUENCE</scope>
    <source>
        <strain evidence="3">BL</strain>
    </source>
</reference>
<sequence>MQTRAVVLLAVVAAAAAGAWYVTQQRAPAPERAAPPPAVAATPPHATQTPTVARAPLPPADAPHASTDTALRERASGGDGAAAWRWYREQADCRRWREWSAAPEGFARKLIDAAAAGGSQPPFFAMPPDELEAFRNPANSAEIAAANAQNLMERLETLCAGSQDPTDDEVYRIALAAALSGPTQAKWQFIDTPPADLAANDARRRDWSARALGIAQAQLAEGDAEAAFALGVAYAKDDYDERRRGAVTRNAFNASLANDPKRAYELLWLYLSTQPDPARLERTQQLLAELRDALTDDERAAAQAAADKLRLEYFSGRDN</sequence>
<proteinExistence type="predicted"/>
<evidence type="ECO:0000256" key="2">
    <source>
        <dbReference type="SAM" id="MobiDB-lite"/>
    </source>
</evidence>
<keyword evidence="1" id="KW-0175">Coiled coil</keyword>
<evidence type="ECO:0000256" key="1">
    <source>
        <dbReference type="SAM" id="Coils"/>
    </source>
</evidence>
<dbReference type="Proteomes" id="UP001139971">
    <property type="component" value="Unassembled WGS sequence"/>
</dbReference>
<feature type="coiled-coil region" evidence="1">
    <location>
        <begin position="280"/>
        <end position="307"/>
    </location>
</feature>
<feature type="region of interest" description="Disordered" evidence="2">
    <location>
        <begin position="30"/>
        <end position="77"/>
    </location>
</feature>
<feature type="compositionally biased region" description="Low complexity" evidence="2">
    <location>
        <begin position="39"/>
        <end position="53"/>
    </location>
</feature>
<name>A0A9X3YHB5_9GAMM</name>
<dbReference type="AlphaFoldDB" id="A0A9X3YHB5"/>
<gene>
    <name evidence="3" type="ORF">OD750_001500</name>
</gene>
<dbReference type="EMBL" id="JAOVZO020000001">
    <property type="protein sequence ID" value="MDC8011215.1"/>
    <property type="molecule type" value="Genomic_DNA"/>
</dbReference>
<comment type="caution">
    <text evidence="3">The sequence shown here is derived from an EMBL/GenBank/DDBJ whole genome shotgun (WGS) entry which is preliminary data.</text>
</comment>
<protein>
    <submittedName>
        <fullName evidence="3">Uncharacterized protein</fullName>
    </submittedName>
</protein>
<keyword evidence="4" id="KW-1185">Reference proteome</keyword>
<evidence type="ECO:0000313" key="3">
    <source>
        <dbReference type="EMBL" id="MDC8011215.1"/>
    </source>
</evidence>
<organism evidence="3 4">
    <name type="scientific">Tahibacter soli</name>
    <dbReference type="NCBI Taxonomy" id="2983605"/>
    <lineage>
        <taxon>Bacteria</taxon>
        <taxon>Pseudomonadati</taxon>
        <taxon>Pseudomonadota</taxon>
        <taxon>Gammaproteobacteria</taxon>
        <taxon>Lysobacterales</taxon>
        <taxon>Rhodanobacteraceae</taxon>
        <taxon>Tahibacter</taxon>
    </lineage>
</organism>